<sequence length="242" mass="27859">MDLIFNLVSDFVVQVFDFGYLLTWITLRLTSILILVTQFFYHLLESVANGVHSVLDYLPLCDDGIFQCGVDAAILFSWNLRDFYSNIKDSMSMWQILVVGVWLLLIVWSHNLRKILCSWIAFMIVGSYAVLRKLVSRRKPTQNPNKTFSTVRLVVLIFSTSFSLVKGVSKFFFRGPRKTTTTNADPDLVCVICYERPKSVLLFPCKHVCLCGECSTNVMNDRMLQYCPLCRELITKTMNVYL</sequence>
<evidence type="ECO:0000256" key="1">
    <source>
        <dbReference type="ARBA" id="ARBA00022771"/>
    </source>
</evidence>
<dbReference type="InterPro" id="IPR013083">
    <property type="entry name" value="Znf_RING/FYVE/PHD"/>
</dbReference>
<keyword evidence="1 3" id="KW-0479">Metal-binding</keyword>
<keyword evidence="7" id="KW-1185">Reference proteome</keyword>
<dbReference type="Gene3D" id="3.30.40.10">
    <property type="entry name" value="Zinc/RING finger domain, C3HC4 (zinc finger)"/>
    <property type="match status" value="1"/>
</dbReference>
<evidence type="ECO:0000259" key="5">
    <source>
        <dbReference type="PROSITE" id="PS50089"/>
    </source>
</evidence>
<feature type="transmembrane region" description="Helical" evidence="4">
    <location>
        <begin position="21"/>
        <end position="41"/>
    </location>
</feature>
<protein>
    <recommendedName>
        <fullName evidence="5">RING-type domain-containing protein</fullName>
    </recommendedName>
</protein>
<feature type="domain" description="RING-type" evidence="5">
    <location>
        <begin position="190"/>
        <end position="231"/>
    </location>
</feature>
<dbReference type="SUPFAM" id="SSF57850">
    <property type="entry name" value="RING/U-box"/>
    <property type="match status" value="1"/>
</dbReference>
<dbReference type="VEuPathDB" id="VectorBase:SCAU000642"/>
<accession>A0A1I8NNJ3</accession>
<keyword evidence="4" id="KW-0812">Transmembrane</keyword>
<dbReference type="EnsemblMetazoa" id="SCAU000642-RA">
    <property type="protein sequence ID" value="SCAU000642-PA"/>
    <property type="gene ID" value="SCAU000642"/>
</dbReference>
<dbReference type="OrthoDB" id="1711136at2759"/>
<evidence type="ECO:0000313" key="7">
    <source>
        <dbReference type="Proteomes" id="UP000095300"/>
    </source>
</evidence>
<dbReference type="PANTHER" id="PTHR22696">
    <property type="entry name" value="E3 UBIQUITIN-PROTEIN LIGASE RNF26"/>
    <property type="match status" value="1"/>
</dbReference>
<dbReference type="STRING" id="35570.A0A1I8NNJ3"/>
<dbReference type="Pfam" id="PF13920">
    <property type="entry name" value="zf-C3HC4_3"/>
    <property type="match status" value="1"/>
</dbReference>
<dbReference type="GO" id="GO:0008270">
    <property type="term" value="F:zinc ion binding"/>
    <property type="evidence" value="ECO:0007669"/>
    <property type="project" value="UniProtKB-KW"/>
</dbReference>
<dbReference type="InterPro" id="IPR001841">
    <property type="entry name" value="Znf_RING"/>
</dbReference>
<evidence type="ECO:0000256" key="4">
    <source>
        <dbReference type="SAM" id="Phobius"/>
    </source>
</evidence>
<name>A0A1I8NNJ3_STOCA</name>
<dbReference type="PROSITE" id="PS50089">
    <property type="entry name" value="ZF_RING_2"/>
    <property type="match status" value="1"/>
</dbReference>
<keyword evidence="4" id="KW-0472">Membrane</keyword>
<evidence type="ECO:0000313" key="6">
    <source>
        <dbReference type="EnsemblMetazoa" id="SCAU000642-PA"/>
    </source>
</evidence>
<keyword evidence="4" id="KW-1133">Transmembrane helix</keyword>
<organism evidence="6 7">
    <name type="scientific">Stomoxys calcitrans</name>
    <name type="common">Stable fly</name>
    <name type="synonym">Conops calcitrans</name>
    <dbReference type="NCBI Taxonomy" id="35570"/>
    <lineage>
        <taxon>Eukaryota</taxon>
        <taxon>Metazoa</taxon>
        <taxon>Ecdysozoa</taxon>
        <taxon>Arthropoda</taxon>
        <taxon>Hexapoda</taxon>
        <taxon>Insecta</taxon>
        <taxon>Pterygota</taxon>
        <taxon>Neoptera</taxon>
        <taxon>Endopterygota</taxon>
        <taxon>Diptera</taxon>
        <taxon>Brachycera</taxon>
        <taxon>Muscomorpha</taxon>
        <taxon>Muscoidea</taxon>
        <taxon>Muscidae</taxon>
        <taxon>Stomoxys</taxon>
    </lineage>
</organism>
<feature type="transmembrane region" description="Helical" evidence="4">
    <location>
        <begin position="115"/>
        <end position="131"/>
    </location>
</feature>
<evidence type="ECO:0000256" key="3">
    <source>
        <dbReference type="PROSITE-ProRule" id="PRU00175"/>
    </source>
</evidence>
<dbReference type="Proteomes" id="UP000095300">
    <property type="component" value="Unassembled WGS sequence"/>
</dbReference>
<feature type="transmembrane region" description="Helical" evidence="4">
    <location>
        <begin position="151"/>
        <end position="168"/>
    </location>
</feature>
<evidence type="ECO:0000256" key="2">
    <source>
        <dbReference type="ARBA" id="ARBA00022833"/>
    </source>
</evidence>
<reference evidence="6" key="1">
    <citation type="submission" date="2020-05" db="UniProtKB">
        <authorList>
            <consortium name="EnsemblMetazoa"/>
        </authorList>
    </citation>
    <scope>IDENTIFICATION</scope>
    <source>
        <strain evidence="6">USDA</strain>
    </source>
</reference>
<feature type="transmembrane region" description="Helical" evidence="4">
    <location>
        <begin position="91"/>
        <end position="108"/>
    </location>
</feature>
<dbReference type="AlphaFoldDB" id="A0A1I8NNJ3"/>
<dbReference type="KEGG" id="scac:106092246"/>
<keyword evidence="2" id="KW-0862">Zinc</keyword>
<gene>
    <name evidence="6" type="primary">106092246</name>
</gene>
<keyword evidence="1 3" id="KW-0863">Zinc-finger</keyword>
<proteinExistence type="predicted"/>